<dbReference type="Gramene" id="AUR62041634-RA">
    <property type="protein sequence ID" value="AUR62041634-RA:cds"/>
    <property type="gene ID" value="AUR62041634"/>
</dbReference>
<dbReference type="AlphaFoldDB" id="A0A803N780"/>
<dbReference type="EnsemblPlants" id="AUR62041634-RA">
    <property type="protein sequence ID" value="AUR62041634-RA:cds"/>
    <property type="gene ID" value="AUR62041634"/>
</dbReference>
<dbReference type="OMA" id="TSFICCH"/>
<evidence type="ECO:0000313" key="5">
    <source>
        <dbReference type="Proteomes" id="UP000596660"/>
    </source>
</evidence>
<dbReference type="PANTHER" id="PTHR33232">
    <property type="entry name" value="PROTEIN SIEVE ELEMENT OCCLUSION B-LIKE"/>
    <property type="match status" value="1"/>
</dbReference>
<dbReference type="InterPro" id="IPR027942">
    <property type="entry name" value="SEO_N"/>
</dbReference>
<sequence length="788" mass="90459">MANTPNPITPKVSAQLQPQQPKLSWDAEKNFLPSDIIRPLLLRGNERGGIFLTSDDNALSKQIEQLHQPDARNVNVRPLFHLVEEIIRHATQNTERSSMGQRDAQGSRLTLDGLQEVPDLPLIVERISSEMVSVEGGGDADGVSMVELVVSDCRWKEVGGFGGRKMTCKLLSGYDAHNTTLSVLNMLPHFSWEAKVVLTLAAFAMTFGDFWLLAQIYSRNALAKSMALMKQLPMVVEHAGAYRNQFEATNNLIKAMLDTTRCIVEFGELPTMYITDEDPEVKAAMRHFPIAVYWIIRSAVAAATQITTMSSKGIGHMSATAESWELSNWAHKLKTINDHLRSTLDNLYRLIEEKKQIDAYNMIKKIIYHTIHVDNMKVLKTLIYADDDISPIYDGPAKRRVHLEMLRRKNVLLLISGLDITHEELFILEQSYNESKVHEYEIVWMPVIDRSLQWTDAMEVKLETLKASMPWYSVHHPSIIENAVIKFLKDDWHYHGKPMLVVLDPLGKVLSPNAIHMMWIWQSQAFPFTSIREEALWEQETWRLELLVDGIDQKILDWIREEKYIFLYGGDDLQWIRKFTNEAHTVSRALRIPLEMVYVGRSHNKELVRKVCAAITIEQLSHCWQDPTFVWYFWTRIESMIFSKIQLGKVHDHADIILQEIQRLHSHDKSHGGWAVLAKGSTIVVHGQGKLALNALQEMEIWKERAIREGFEVGFGSHYKELHMKEYPCHRIEFPSSVRIPKSMLCPECRRHMHRFNSFICCHEDYDPEAEIPPAVAAAATTVAQYEG</sequence>
<reference evidence="4" key="2">
    <citation type="submission" date="2021-03" db="UniProtKB">
        <authorList>
            <consortium name="EnsemblPlants"/>
        </authorList>
    </citation>
    <scope>IDENTIFICATION</scope>
</reference>
<dbReference type="GO" id="GO:0010088">
    <property type="term" value="P:phloem development"/>
    <property type="evidence" value="ECO:0007669"/>
    <property type="project" value="InterPro"/>
</dbReference>
<feature type="domain" description="Sieve element occlusion C-terminal" evidence="3">
    <location>
        <begin position="532"/>
        <end position="763"/>
    </location>
</feature>
<proteinExistence type="predicted"/>
<dbReference type="PANTHER" id="PTHR33232:SF9">
    <property type="entry name" value="PROTEIN SIEVE ELEMENT OCCLUSION B"/>
    <property type="match status" value="1"/>
</dbReference>
<evidence type="ECO:0000313" key="4">
    <source>
        <dbReference type="EnsemblPlants" id="AUR62041634-RA:cds"/>
    </source>
</evidence>
<reference evidence="4" key="1">
    <citation type="journal article" date="2017" name="Nature">
        <title>The genome of Chenopodium quinoa.</title>
        <authorList>
            <person name="Jarvis D.E."/>
            <person name="Ho Y.S."/>
            <person name="Lightfoot D.J."/>
            <person name="Schmoeckel S.M."/>
            <person name="Li B."/>
            <person name="Borm T.J.A."/>
            <person name="Ohyanagi H."/>
            <person name="Mineta K."/>
            <person name="Michell C.T."/>
            <person name="Saber N."/>
            <person name="Kharbatia N.M."/>
            <person name="Rupper R.R."/>
            <person name="Sharp A.R."/>
            <person name="Dally N."/>
            <person name="Boughton B.A."/>
            <person name="Woo Y.H."/>
            <person name="Gao G."/>
            <person name="Schijlen E.G.W.M."/>
            <person name="Guo X."/>
            <person name="Momin A.A."/>
            <person name="Negrao S."/>
            <person name="Al-Babili S."/>
            <person name="Gehring C."/>
            <person name="Roessner U."/>
            <person name="Jung C."/>
            <person name="Murphy K."/>
            <person name="Arold S.T."/>
            <person name="Gojobori T."/>
            <person name="van der Linden C.G."/>
            <person name="van Loo E.N."/>
            <person name="Jellen E.N."/>
            <person name="Maughan P.J."/>
            <person name="Tester M."/>
        </authorList>
    </citation>
    <scope>NUCLEOTIDE SEQUENCE [LARGE SCALE GENOMIC DNA]</scope>
    <source>
        <strain evidence="4">cv. PI 614886</strain>
    </source>
</reference>
<protein>
    <submittedName>
        <fullName evidence="4">Uncharacterized protein</fullName>
    </submittedName>
</protein>
<organism evidence="4 5">
    <name type="scientific">Chenopodium quinoa</name>
    <name type="common">Quinoa</name>
    <dbReference type="NCBI Taxonomy" id="63459"/>
    <lineage>
        <taxon>Eukaryota</taxon>
        <taxon>Viridiplantae</taxon>
        <taxon>Streptophyta</taxon>
        <taxon>Embryophyta</taxon>
        <taxon>Tracheophyta</taxon>
        <taxon>Spermatophyta</taxon>
        <taxon>Magnoliopsida</taxon>
        <taxon>eudicotyledons</taxon>
        <taxon>Gunneridae</taxon>
        <taxon>Pentapetalae</taxon>
        <taxon>Caryophyllales</taxon>
        <taxon>Chenopodiaceae</taxon>
        <taxon>Chenopodioideae</taxon>
        <taxon>Atripliceae</taxon>
        <taxon>Chenopodium</taxon>
    </lineage>
</organism>
<feature type="region of interest" description="Disordered" evidence="1">
    <location>
        <begin position="1"/>
        <end position="22"/>
    </location>
</feature>
<name>A0A803N780_CHEQI</name>
<evidence type="ECO:0000259" key="2">
    <source>
        <dbReference type="Pfam" id="PF14576"/>
    </source>
</evidence>
<evidence type="ECO:0000256" key="1">
    <source>
        <dbReference type="SAM" id="MobiDB-lite"/>
    </source>
</evidence>
<accession>A0A803N780</accession>
<keyword evidence="5" id="KW-1185">Reference proteome</keyword>
<dbReference type="InterPro" id="IPR027944">
    <property type="entry name" value="SEO_C"/>
</dbReference>
<evidence type="ECO:0000259" key="3">
    <source>
        <dbReference type="Pfam" id="PF14577"/>
    </source>
</evidence>
<dbReference type="InterPro" id="IPR039299">
    <property type="entry name" value="SEOA"/>
</dbReference>
<feature type="domain" description="Sieve element occlusion N-terminal" evidence="2">
    <location>
        <begin position="54"/>
        <end position="145"/>
    </location>
</feature>
<dbReference type="Pfam" id="PF14577">
    <property type="entry name" value="SEO_C"/>
    <property type="match status" value="1"/>
</dbReference>
<dbReference type="Pfam" id="PF14576">
    <property type="entry name" value="SEO_N"/>
    <property type="match status" value="2"/>
</dbReference>
<feature type="domain" description="Sieve element occlusion N-terminal" evidence="2">
    <location>
        <begin position="165"/>
        <end position="367"/>
    </location>
</feature>
<dbReference type="Proteomes" id="UP000596660">
    <property type="component" value="Unplaced"/>
</dbReference>